<dbReference type="SUPFAM" id="SSF54427">
    <property type="entry name" value="NTF2-like"/>
    <property type="match status" value="1"/>
</dbReference>
<sequence>MKYNKTFLLCLFLFIGSSTFSQNEDLLKAINHDLWANFSKAFETLDYQLFSDLHCENLTRVSGDSHKIKNKTEYIEVYKTYWQDKSLKQIISFRFLERICGTEKASERGIYKLTRNPNTANEKSYYGKFHVILKKEESVWKILVDYDSSEGNSINEESYQNAYDINDFESFNK</sequence>
<dbReference type="RefSeq" id="WP_019386590.1">
    <property type="nucleotide sequence ID" value="NZ_ALIH01000002.1"/>
</dbReference>
<dbReference type="Gene3D" id="3.10.450.50">
    <property type="match status" value="1"/>
</dbReference>
<evidence type="ECO:0000313" key="2">
    <source>
        <dbReference type="EMBL" id="SHI82653.1"/>
    </source>
</evidence>
<dbReference type="Proteomes" id="UP000184396">
    <property type="component" value="Unassembled WGS sequence"/>
</dbReference>
<dbReference type="InterPro" id="IPR032710">
    <property type="entry name" value="NTF2-like_dom_sf"/>
</dbReference>
<dbReference type="OrthoDB" id="951068at2"/>
<protein>
    <recommendedName>
        <fullName evidence="4">DUF4440 domain-containing protein</fullName>
    </recommendedName>
</protein>
<name>A0A1M6EB64_9FLAO</name>
<evidence type="ECO:0008006" key="4">
    <source>
        <dbReference type="Google" id="ProtNLM"/>
    </source>
</evidence>
<gene>
    <name evidence="2" type="ORF">SAMN05216261_1887</name>
</gene>
<dbReference type="eggNOG" id="COG4319">
    <property type="taxonomic scope" value="Bacteria"/>
</dbReference>
<keyword evidence="3" id="KW-1185">Reference proteome</keyword>
<reference evidence="2 3" key="1">
    <citation type="submission" date="2016-11" db="EMBL/GenBank/DDBJ databases">
        <authorList>
            <person name="Jaros S."/>
            <person name="Januszkiewicz K."/>
            <person name="Wedrychowicz H."/>
        </authorList>
    </citation>
    <scope>NUCLEOTIDE SEQUENCE [LARGE SCALE GENOMIC DNA]</scope>
    <source>
        <strain evidence="2 3">CGMCC 1.12213</strain>
    </source>
</reference>
<feature type="chain" id="PRO_5009917013" description="DUF4440 domain-containing protein" evidence="1">
    <location>
        <begin position="24"/>
        <end position="173"/>
    </location>
</feature>
<feature type="signal peptide" evidence="1">
    <location>
        <begin position="1"/>
        <end position="23"/>
    </location>
</feature>
<organism evidence="2 3">
    <name type="scientific">Algibacter luteus</name>
    <dbReference type="NCBI Taxonomy" id="1178825"/>
    <lineage>
        <taxon>Bacteria</taxon>
        <taxon>Pseudomonadati</taxon>
        <taxon>Bacteroidota</taxon>
        <taxon>Flavobacteriia</taxon>
        <taxon>Flavobacteriales</taxon>
        <taxon>Flavobacteriaceae</taxon>
        <taxon>Algibacter</taxon>
    </lineage>
</organism>
<evidence type="ECO:0000256" key="1">
    <source>
        <dbReference type="SAM" id="SignalP"/>
    </source>
</evidence>
<keyword evidence="1" id="KW-0732">Signal</keyword>
<evidence type="ECO:0000313" key="3">
    <source>
        <dbReference type="Proteomes" id="UP000184396"/>
    </source>
</evidence>
<dbReference type="AlphaFoldDB" id="A0A1M6EB64"/>
<accession>A0A1M6EB64</accession>
<dbReference type="STRING" id="1178825.SAMN05216261_1887"/>
<proteinExistence type="predicted"/>
<dbReference type="EMBL" id="FQYK01000004">
    <property type="protein sequence ID" value="SHI82653.1"/>
    <property type="molecule type" value="Genomic_DNA"/>
</dbReference>